<dbReference type="PANTHER" id="PTHR11842">
    <property type="entry name" value="MITOTIC SPINDLE ASSEMBLY CHECKPOINT PROTEIN MAD2"/>
    <property type="match status" value="1"/>
</dbReference>
<dbReference type="OrthoDB" id="21254at2759"/>
<keyword evidence="4" id="KW-1185">Reference proteome</keyword>
<dbReference type="STRING" id="683960.A0A1E3PB90"/>
<evidence type="ECO:0000313" key="3">
    <source>
        <dbReference type="EMBL" id="ODQ62675.1"/>
    </source>
</evidence>
<organism evidence="3 4">
    <name type="scientific">Wickerhamomyces anomalus (strain ATCC 58044 / CBS 1984 / NCYC 433 / NRRL Y-366-8)</name>
    <name type="common">Yeast</name>
    <name type="synonym">Hansenula anomala</name>
    <dbReference type="NCBI Taxonomy" id="683960"/>
    <lineage>
        <taxon>Eukaryota</taxon>
        <taxon>Fungi</taxon>
        <taxon>Dikarya</taxon>
        <taxon>Ascomycota</taxon>
        <taxon>Saccharomycotina</taxon>
        <taxon>Saccharomycetes</taxon>
        <taxon>Phaffomycetales</taxon>
        <taxon>Wickerhamomycetaceae</taxon>
        <taxon>Wickerhamomyces</taxon>
    </lineage>
</organism>
<dbReference type="InterPro" id="IPR036570">
    <property type="entry name" value="HORMA_dom_sf"/>
</dbReference>
<accession>A0A1E3PB90</accession>
<dbReference type="GO" id="GO:0016035">
    <property type="term" value="C:zeta DNA polymerase complex"/>
    <property type="evidence" value="ECO:0007669"/>
    <property type="project" value="TreeGrafter"/>
</dbReference>
<dbReference type="AlphaFoldDB" id="A0A1E3PB90"/>
<reference evidence="3 4" key="1">
    <citation type="journal article" date="2016" name="Proc. Natl. Acad. Sci. U.S.A.">
        <title>Comparative genomics of biotechnologically important yeasts.</title>
        <authorList>
            <person name="Riley R."/>
            <person name="Haridas S."/>
            <person name="Wolfe K.H."/>
            <person name="Lopes M.R."/>
            <person name="Hittinger C.T."/>
            <person name="Goeker M."/>
            <person name="Salamov A.A."/>
            <person name="Wisecaver J.H."/>
            <person name="Long T.M."/>
            <person name="Calvey C.H."/>
            <person name="Aerts A.L."/>
            <person name="Barry K.W."/>
            <person name="Choi C."/>
            <person name="Clum A."/>
            <person name="Coughlan A.Y."/>
            <person name="Deshpande S."/>
            <person name="Douglass A.P."/>
            <person name="Hanson S.J."/>
            <person name="Klenk H.-P."/>
            <person name="LaButti K.M."/>
            <person name="Lapidus A."/>
            <person name="Lindquist E.A."/>
            <person name="Lipzen A.M."/>
            <person name="Meier-Kolthoff J.P."/>
            <person name="Ohm R.A."/>
            <person name="Otillar R.P."/>
            <person name="Pangilinan J.L."/>
            <person name="Peng Y."/>
            <person name="Rokas A."/>
            <person name="Rosa C.A."/>
            <person name="Scheuner C."/>
            <person name="Sibirny A.A."/>
            <person name="Slot J.C."/>
            <person name="Stielow J.B."/>
            <person name="Sun H."/>
            <person name="Kurtzman C.P."/>
            <person name="Blackwell M."/>
            <person name="Grigoriev I.V."/>
            <person name="Jeffries T.W."/>
        </authorList>
    </citation>
    <scope>NUCLEOTIDE SEQUENCE [LARGE SCALE GENOMIC DNA]</scope>
    <source>
        <strain evidence="4">ATCC 58044 / CBS 1984 / NCYC 433 / NRRL Y-366-8</strain>
    </source>
</reference>
<gene>
    <name evidence="3" type="ORF">WICANDRAFT_60732</name>
</gene>
<evidence type="ECO:0000313" key="4">
    <source>
        <dbReference type="Proteomes" id="UP000094112"/>
    </source>
</evidence>
<dbReference type="GeneID" id="30200294"/>
<dbReference type="InterPro" id="IPR045091">
    <property type="entry name" value="Mad2-like"/>
</dbReference>
<dbReference type="Proteomes" id="UP000094112">
    <property type="component" value="Unassembled WGS sequence"/>
</dbReference>
<dbReference type="InterPro" id="IPR003511">
    <property type="entry name" value="HORMA_dom"/>
</dbReference>
<dbReference type="PROSITE" id="PS50815">
    <property type="entry name" value="HORMA"/>
    <property type="match status" value="1"/>
</dbReference>
<evidence type="ECO:0000256" key="1">
    <source>
        <dbReference type="ARBA" id="ARBA00010348"/>
    </source>
</evidence>
<evidence type="ECO:0000259" key="2">
    <source>
        <dbReference type="PROSITE" id="PS50815"/>
    </source>
</evidence>
<protein>
    <recommendedName>
        <fullName evidence="2">HORMA domain-containing protein</fullName>
    </recommendedName>
</protein>
<sequence length="123" mass="14890">MTKIIPKKKPDGSLSLTPNNLYFTFQQFLVTWINIITKERSIYPEESYEFRNSFNLQCPYNRHPDVTKWNDDLISDIMDDLCFKKIKLISLIIFDKETEETIERYSLNMFEFLHTPKDYYDKQ</sequence>
<comment type="similarity">
    <text evidence="1">Belongs to the MAD2 family.</text>
</comment>
<proteinExistence type="inferred from homology"/>
<dbReference type="EMBL" id="KV454208">
    <property type="protein sequence ID" value="ODQ62675.1"/>
    <property type="molecule type" value="Genomic_DNA"/>
</dbReference>
<name>A0A1E3PB90_WICAA</name>
<dbReference type="Pfam" id="PF02301">
    <property type="entry name" value="HORMA"/>
    <property type="match status" value="1"/>
</dbReference>
<dbReference type="PANTHER" id="PTHR11842:SF10">
    <property type="entry name" value="MITOTIC SPINDLE ASSEMBLY CHECKPOINT PROTEIN MAD2B"/>
    <property type="match status" value="1"/>
</dbReference>
<dbReference type="RefSeq" id="XP_019041882.1">
    <property type="nucleotide sequence ID" value="XM_019183048.1"/>
</dbReference>
<dbReference type="SUPFAM" id="SSF56019">
    <property type="entry name" value="The spindle assembly checkpoint protein mad2"/>
    <property type="match status" value="1"/>
</dbReference>
<feature type="domain" description="HORMA" evidence="2">
    <location>
        <begin position="19"/>
        <end position="123"/>
    </location>
</feature>
<dbReference type="Gene3D" id="3.30.900.10">
    <property type="entry name" value="HORMA domain"/>
    <property type="match status" value="1"/>
</dbReference>